<dbReference type="InterPro" id="IPR006860">
    <property type="entry name" value="FecR"/>
</dbReference>
<dbReference type="Gene3D" id="2.60.120.1440">
    <property type="match status" value="1"/>
</dbReference>
<reference evidence="3 4" key="1">
    <citation type="submission" date="2018-03" db="EMBL/GenBank/DDBJ databases">
        <title>Draft Genome Sequences of the Obligatory Marine Myxobacteria Enhygromyxa salina SWB005.</title>
        <authorList>
            <person name="Poehlein A."/>
            <person name="Moghaddam J.A."/>
            <person name="Harms H."/>
            <person name="Alanjari M."/>
            <person name="Koenig G.M."/>
            <person name="Daniel R."/>
            <person name="Schaeberle T.F."/>
        </authorList>
    </citation>
    <scope>NUCLEOTIDE SEQUENCE [LARGE SCALE GENOMIC DNA]</scope>
    <source>
        <strain evidence="3 4">SWB005</strain>
    </source>
</reference>
<dbReference type="GO" id="GO:0016989">
    <property type="term" value="F:sigma factor antagonist activity"/>
    <property type="evidence" value="ECO:0007669"/>
    <property type="project" value="TreeGrafter"/>
</dbReference>
<dbReference type="PANTHER" id="PTHR30273:SF2">
    <property type="entry name" value="PROTEIN FECR"/>
    <property type="match status" value="1"/>
</dbReference>
<dbReference type="SUPFAM" id="SSF48452">
    <property type="entry name" value="TPR-like"/>
    <property type="match status" value="1"/>
</dbReference>
<dbReference type="InterPro" id="IPR011990">
    <property type="entry name" value="TPR-like_helical_dom_sf"/>
</dbReference>
<proteinExistence type="predicted"/>
<evidence type="ECO:0000313" key="4">
    <source>
        <dbReference type="Proteomes" id="UP000237968"/>
    </source>
</evidence>
<dbReference type="Gene3D" id="1.25.40.10">
    <property type="entry name" value="Tetratricopeptide repeat domain"/>
    <property type="match status" value="1"/>
</dbReference>
<gene>
    <name evidence="3" type="ORF">ENSA5_10550</name>
</gene>
<feature type="region of interest" description="Disordered" evidence="1">
    <location>
        <begin position="430"/>
        <end position="461"/>
    </location>
</feature>
<dbReference type="EMBL" id="PVNK01000061">
    <property type="protein sequence ID" value="PRQ04129.1"/>
    <property type="molecule type" value="Genomic_DNA"/>
</dbReference>
<dbReference type="Pfam" id="PF04773">
    <property type="entry name" value="FecR"/>
    <property type="match status" value="1"/>
</dbReference>
<dbReference type="Proteomes" id="UP000237968">
    <property type="component" value="Unassembled WGS sequence"/>
</dbReference>
<protein>
    <submittedName>
        <fullName evidence="3">FecR protein</fullName>
    </submittedName>
</protein>
<comment type="caution">
    <text evidence="3">The sequence shown here is derived from an EMBL/GenBank/DDBJ whole genome shotgun (WGS) entry which is preliminary data.</text>
</comment>
<dbReference type="RefSeq" id="WP_106390488.1">
    <property type="nucleotide sequence ID" value="NZ_PVNK01000061.1"/>
</dbReference>
<dbReference type="PANTHER" id="PTHR30273">
    <property type="entry name" value="PERIPLASMIC SIGNAL SENSOR AND SIGMA FACTOR ACTIVATOR FECR-RELATED"/>
    <property type="match status" value="1"/>
</dbReference>
<evidence type="ECO:0000259" key="2">
    <source>
        <dbReference type="Pfam" id="PF04773"/>
    </source>
</evidence>
<keyword evidence="4" id="KW-1185">Reference proteome</keyword>
<feature type="region of interest" description="Disordered" evidence="1">
    <location>
        <begin position="146"/>
        <end position="182"/>
    </location>
</feature>
<feature type="region of interest" description="Disordered" evidence="1">
    <location>
        <begin position="89"/>
        <end position="117"/>
    </location>
</feature>
<evidence type="ECO:0000256" key="1">
    <source>
        <dbReference type="SAM" id="MobiDB-lite"/>
    </source>
</evidence>
<dbReference type="AlphaFoldDB" id="A0A2S9YGA6"/>
<organism evidence="3 4">
    <name type="scientific">Enhygromyxa salina</name>
    <dbReference type="NCBI Taxonomy" id="215803"/>
    <lineage>
        <taxon>Bacteria</taxon>
        <taxon>Pseudomonadati</taxon>
        <taxon>Myxococcota</taxon>
        <taxon>Polyangia</taxon>
        <taxon>Nannocystales</taxon>
        <taxon>Nannocystaceae</taxon>
        <taxon>Enhygromyxa</taxon>
    </lineage>
</organism>
<evidence type="ECO:0000313" key="3">
    <source>
        <dbReference type="EMBL" id="PRQ04129.1"/>
    </source>
</evidence>
<accession>A0A2S9YGA6</accession>
<feature type="domain" description="FecR protein" evidence="2">
    <location>
        <begin position="240"/>
        <end position="301"/>
    </location>
</feature>
<sequence>MSGEHEHEHDAQRWEALIDREVVGESLTADERAFVRRHEAAHPECAREREVWGAVLAQLDADSEGRLAEAEAEALERIGAAALAAHRAPRAGAAHRAPRAGAATARPGATSRAASRPTWARVAAVASLAAAAALALWFGARSTDEGSELRVTSDEPASDQPERPDELRPSPSPASSVETAPPIDLSGVVSMRTEAGPALGSAVGPGAVLTQPACVSWSEPTAVVCFEGEVELSPPRQPARAGERRVRLVEGRVVAALDPLGPGQRFTVETELGAVTAIGTVFAVELHEDRAWVTVLEGRVELRDPSPRVLEVGQRTSLRGSLPSDEPGPTELTPAALEQLAGLAGLLRASPGATQLRVPSHAGLSLRLDGHALVRDATQLSLAAGEHQLVVLGRDRELLAERTLSLEAGQFLDLEAVLEAEFAELAELAEDPERGDAPAKQPVPSAKQLARSAQNERAAGHHAETARLYRALLEHYPDSPEAVNVPVRLGDLLASTGDHQGALEAYELYLERGAKQLAPEAELGRIEALRQLGRHADEAAAIAAFLAAHPDDYRSAEIRAGLSSNRGRPR</sequence>
<dbReference type="OrthoDB" id="8641865at2"/>
<dbReference type="InterPro" id="IPR012373">
    <property type="entry name" value="Ferrdict_sens_TM"/>
</dbReference>
<name>A0A2S9YGA6_9BACT</name>